<dbReference type="PANTHER" id="PTHR39181">
    <property type="entry name" value="TYROSINE-PROTEIN PHOSPHATASE YWQE"/>
    <property type="match status" value="1"/>
</dbReference>
<dbReference type="UniPathway" id="UPA00934"/>
<dbReference type="PIRSF" id="PIRSF016557">
    <property type="entry name" value="Caps_synth_CpsB"/>
    <property type="match status" value="1"/>
</dbReference>
<dbReference type="Pfam" id="PF19567">
    <property type="entry name" value="CpsB_CapC"/>
    <property type="match status" value="1"/>
</dbReference>
<evidence type="ECO:0000256" key="4">
    <source>
        <dbReference type="ARBA" id="ARBA00022912"/>
    </source>
</evidence>
<gene>
    <name evidence="6" type="ORF">GT728_07630</name>
</gene>
<dbReference type="Gene3D" id="3.20.20.140">
    <property type="entry name" value="Metal-dependent hydrolases"/>
    <property type="match status" value="1"/>
</dbReference>
<comment type="catalytic activity">
    <reaction evidence="5">
        <text>O-phospho-L-tyrosyl-[protein] + H2O = L-tyrosyl-[protein] + phosphate</text>
        <dbReference type="Rhea" id="RHEA:10684"/>
        <dbReference type="Rhea" id="RHEA-COMP:10136"/>
        <dbReference type="Rhea" id="RHEA-COMP:20101"/>
        <dbReference type="ChEBI" id="CHEBI:15377"/>
        <dbReference type="ChEBI" id="CHEBI:43474"/>
        <dbReference type="ChEBI" id="CHEBI:46858"/>
        <dbReference type="ChEBI" id="CHEBI:61978"/>
        <dbReference type="EC" id="3.1.3.48"/>
    </reaction>
</comment>
<protein>
    <recommendedName>
        <fullName evidence="2">protein-tyrosine-phosphatase</fullName>
        <ecNumber evidence="2">3.1.3.48</ecNumber>
    </recommendedName>
</protein>
<organism evidence="6 7">
    <name type="scientific">Blautia wexlerae</name>
    <dbReference type="NCBI Taxonomy" id="418240"/>
    <lineage>
        <taxon>Bacteria</taxon>
        <taxon>Bacillati</taxon>
        <taxon>Bacillota</taxon>
        <taxon>Clostridia</taxon>
        <taxon>Lachnospirales</taxon>
        <taxon>Lachnospiraceae</taxon>
        <taxon>Blautia</taxon>
    </lineage>
</organism>
<keyword evidence="3" id="KW-0378">Hydrolase</keyword>
<evidence type="ECO:0000256" key="5">
    <source>
        <dbReference type="ARBA" id="ARBA00051722"/>
    </source>
</evidence>
<evidence type="ECO:0000256" key="3">
    <source>
        <dbReference type="ARBA" id="ARBA00022801"/>
    </source>
</evidence>
<dbReference type="InterPro" id="IPR032466">
    <property type="entry name" value="Metal_Hydrolase"/>
</dbReference>
<name>A0A6L8T148_9FIRM</name>
<keyword evidence="4" id="KW-0904">Protein phosphatase</keyword>
<dbReference type="EC" id="3.1.3.48" evidence="2"/>
<reference evidence="6 7" key="1">
    <citation type="journal article" date="2019" name="Nat. Med.">
        <title>A library of human gut bacterial isolates paired with longitudinal multiomics data enables mechanistic microbiome research.</title>
        <authorList>
            <person name="Poyet M."/>
            <person name="Groussin M."/>
            <person name="Gibbons S.M."/>
            <person name="Avila-Pacheco J."/>
            <person name="Jiang X."/>
            <person name="Kearney S.M."/>
            <person name="Perrotta A.R."/>
            <person name="Berdy B."/>
            <person name="Zhao S."/>
            <person name="Lieberman T.D."/>
            <person name="Swanson P.K."/>
            <person name="Smith M."/>
            <person name="Roesemann S."/>
            <person name="Alexander J.E."/>
            <person name="Rich S.A."/>
            <person name="Livny J."/>
            <person name="Vlamakis H."/>
            <person name="Clish C."/>
            <person name="Bullock K."/>
            <person name="Deik A."/>
            <person name="Scott J."/>
            <person name="Pierce K.A."/>
            <person name="Xavier R.J."/>
            <person name="Alm E.J."/>
        </authorList>
    </citation>
    <scope>NUCLEOTIDE SEQUENCE [LARGE SCALE GENOMIC DNA]</scope>
    <source>
        <strain evidence="6 7">BIOML-A1</strain>
    </source>
</reference>
<dbReference type="GO" id="GO:0030145">
    <property type="term" value="F:manganese ion binding"/>
    <property type="evidence" value="ECO:0007669"/>
    <property type="project" value="InterPro"/>
</dbReference>
<dbReference type="SUPFAM" id="SSF51556">
    <property type="entry name" value="Metallo-dependent hydrolases"/>
    <property type="match status" value="1"/>
</dbReference>
<sequence>MTDHGLFDIHCHLIPGVDDGAQDLEETRKLLRMEYEQGVRNIIATPHYRDQMFDTPIRTVRSQFALVEKCVQEFNQELAKEDRMRIYLGCEFHANMQMSRMLDEGRVSTMADSGYVLVEFSGNAEYSYIEDRLRSLIIVGYRPIIAHVERCDNLWGDLELIRDLAQMGAYIRVNADSILGKSGFYTKRFCRKLMKGDLLHFVGSDCHDSRYRICRTGEAYRKVASKMGQEYADKIFIENPSAIVKNGENRRKFVKYT</sequence>
<accession>A0A6L8T148</accession>
<dbReference type="InterPro" id="IPR016667">
    <property type="entry name" value="Caps_polysacc_synth_CpsB/CapC"/>
</dbReference>
<comment type="similarity">
    <text evidence="1">Belongs to the metallo-dependent hydrolases superfamily. CpsB/CapC family.</text>
</comment>
<dbReference type="PANTHER" id="PTHR39181:SF1">
    <property type="entry name" value="TYROSINE-PROTEIN PHOSPHATASE YWQE"/>
    <property type="match status" value="1"/>
</dbReference>
<dbReference type="AlphaFoldDB" id="A0A6L8T148"/>
<evidence type="ECO:0000313" key="7">
    <source>
        <dbReference type="Proteomes" id="UP000477285"/>
    </source>
</evidence>
<proteinExistence type="inferred from homology"/>
<evidence type="ECO:0000256" key="2">
    <source>
        <dbReference type="ARBA" id="ARBA00013064"/>
    </source>
</evidence>
<dbReference type="GO" id="GO:0004725">
    <property type="term" value="F:protein tyrosine phosphatase activity"/>
    <property type="evidence" value="ECO:0007669"/>
    <property type="project" value="UniProtKB-EC"/>
</dbReference>
<dbReference type="GO" id="GO:0045227">
    <property type="term" value="P:capsule polysaccharide biosynthetic process"/>
    <property type="evidence" value="ECO:0007669"/>
    <property type="project" value="UniProtKB-UniPathway"/>
</dbReference>
<dbReference type="Proteomes" id="UP000477285">
    <property type="component" value="Unassembled WGS sequence"/>
</dbReference>
<comment type="caution">
    <text evidence="6">The sequence shown here is derived from an EMBL/GenBank/DDBJ whole genome shotgun (WGS) entry which is preliminary data.</text>
</comment>
<evidence type="ECO:0000256" key="1">
    <source>
        <dbReference type="ARBA" id="ARBA00005750"/>
    </source>
</evidence>
<dbReference type="RefSeq" id="WP_161233648.1">
    <property type="nucleotide sequence ID" value="NZ_JBCPBX010000017.1"/>
</dbReference>
<evidence type="ECO:0000313" key="6">
    <source>
        <dbReference type="EMBL" id="MZL33075.1"/>
    </source>
</evidence>
<dbReference type="EMBL" id="WWVQ01000014">
    <property type="protein sequence ID" value="MZL33075.1"/>
    <property type="molecule type" value="Genomic_DNA"/>
</dbReference>